<keyword evidence="2" id="KW-1185">Reference proteome</keyword>
<evidence type="ECO:0000313" key="1">
    <source>
        <dbReference type="EMBL" id="CAD8106958.1"/>
    </source>
</evidence>
<dbReference type="EMBL" id="CAJJDN010000088">
    <property type="protein sequence ID" value="CAD8106958.1"/>
    <property type="molecule type" value="Genomic_DNA"/>
</dbReference>
<proteinExistence type="predicted"/>
<dbReference type="OrthoDB" id="306133at2759"/>
<gene>
    <name evidence="1" type="ORF">PSON_ATCC_30995.1.T0880039</name>
</gene>
<dbReference type="AlphaFoldDB" id="A0A8S1PW94"/>
<organism evidence="1 2">
    <name type="scientific">Paramecium sonneborni</name>
    <dbReference type="NCBI Taxonomy" id="65129"/>
    <lineage>
        <taxon>Eukaryota</taxon>
        <taxon>Sar</taxon>
        <taxon>Alveolata</taxon>
        <taxon>Ciliophora</taxon>
        <taxon>Intramacronucleata</taxon>
        <taxon>Oligohymenophorea</taxon>
        <taxon>Peniculida</taxon>
        <taxon>Parameciidae</taxon>
        <taxon>Paramecium</taxon>
    </lineage>
</organism>
<accession>A0A8S1PW94</accession>
<reference evidence="1" key="1">
    <citation type="submission" date="2021-01" db="EMBL/GenBank/DDBJ databases">
        <authorList>
            <consortium name="Genoscope - CEA"/>
            <person name="William W."/>
        </authorList>
    </citation>
    <scope>NUCLEOTIDE SEQUENCE</scope>
</reference>
<protein>
    <submittedName>
        <fullName evidence="1">Uncharacterized protein</fullName>
    </submittedName>
</protein>
<dbReference type="Proteomes" id="UP000692954">
    <property type="component" value="Unassembled WGS sequence"/>
</dbReference>
<evidence type="ECO:0000313" key="2">
    <source>
        <dbReference type="Proteomes" id="UP000692954"/>
    </source>
</evidence>
<comment type="caution">
    <text evidence="1">The sequence shown here is derived from an EMBL/GenBank/DDBJ whole genome shotgun (WGS) entry which is preliminary data.</text>
</comment>
<name>A0A8S1PW94_9CILI</name>
<sequence length="328" mass="38766">MEMFVNRQQNKENNNPVLVPTQYEIMQKEGIFAKNNSSFYTHHRFYNRNPRHSINQSSQNPVIGRSNSSSSIHEEIERTVQQLQSQQIYTQTQINYRQPLKERYPTQYSQPSNTQINEVVDMLEKDNLLKIHQLKPCTPRKIFTPSINYNLPPLLYDNKSHDNENSEKVTPLLKSKSLFKKTFNTSFEKVKKINSSQENRQKRTISQIANNSIHQQRQKSLNDRIKQVVQNPKHLLKLCQKVEEIQNSANQEQLMQLIQSDQFKIDLQILINNSKGSNSQMQLALENFMIEQVKKARELQEVEYLLEQKKQNFSKMLNNYIQELKDKL</sequence>